<organism evidence="2 3">
    <name type="scientific">Streptomyces viridochromogenes</name>
    <dbReference type="NCBI Taxonomy" id="1938"/>
    <lineage>
        <taxon>Bacteria</taxon>
        <taxon>Bacillati</taxon>
        <taxon>Actinomycetota</taxon>
        <taxon>Actinomycetes</taxon>
        <taxon>Kitasatosporales</taxon>
        <taxon>Streptomycetaceae</taxon>
        <taxon>Streptomyces</taxon>
    </lineage>
</organism>
<dbReference type="SUPFAM" id="SSF46785">
    <property type="entry name" value="Winged helix' DNA-binding domain"/>
    <property type="match status" value="1"/>
</dbReference>
<sequence length="149" mass="16470">MTEHSPEAGETPERLRSLPSRLLALTAAQADRLVSAGLAAEDARKWHYAALVSLDESGPASQADLSRRTGIYRSDLVSVINELADQGHVERTPDPTDRRRNVITLTARGRKHLERLDKVLAEAQEELMGPLTVAERALLSSLLERLLDR</sequence>
<gene>
    <name evidence="2" type="ORF">ADK34_01635</name>
</gene>
<dbReference type="SMART" id="SM00347">
    <property type="entry name" value="HTH_MARR"/>
    <property type="match status" value="1"/>
</dbReference>
<dbReference type="Gene3D" id="1.10.10.10">
    <property type="entry name" value="Winged helix-like DNA-binding domain superfamily/Winged helix DNA-binding domain"/>
    <property type="match status" value="1"/>
</dbReference>
<proteinExistence type="predicted"/>
<evidence type="ECO:0000313" key="2">
    <source>
        <dbReference type="EMBL" id="KOG36652.1"/>
    </source>
</evidence>
<dbReference type="PANTHER" id="PTHR33164">
    <property type="entry name" value="TRANSCRIPTIONAL REGULATOR, MARR FAMILY"/>
    <property type="match status" value="1"/>
</dbReference>
<dbReference type="OrthoDB" id="4826718at2"/>
<dbReference type="InterPro" id="IPR036388">
    <property type="entry name" value="WH-like_DNA-bd_sf"/>
</dbReference>
<dbReference type="Pfam" id="PF12802">
    <property type="entry name" value="MarR_2"/>
    <property type="match status" value="1"/>
</dbReference>
<dbReference type="PATRIC" id="fig|1938.6.peg.344"/>
<protein>
    <submittedName>
        <fullName evidence="2">MarR family transcriptional regulator</fullName>
    </submittedName>
</protein>
<dbReference type="InterPro" id="IPR036390">
    <property type="entry name" value="WH_DNA-bd_sf"/>
</dbReference>
<reference evidence="2 3" key="1">
    <citation type="submission" date="2015-06" db="EMBL/GenBank/DDBJ databases">
        <authorList>
            <person name="Hoefler B.C."/>
            <person name="Straight P.D."/>
        </authorList>
    </citation>
    <scope>NUCLEOTIDE SEQUENCE [LARGE SCALE GENOMIC DNA]</scope>
    <source>
        <strain evidence="2 3">NRRL 3427</strain>
    </source>
</reference>
<dbReference type="PANTHER" id="PTHR33164:SF43">
    <property type="entry name" value="HTH-TYPE TRANSCRIPTIONAL REPRESSOR YETL"/>
    <property type="match status" value="1"/>
</dbReference>
<name>A0A0L8LEV9_STRVR</name>
<evidence type="ECO:0000313" key="3">
    <source>
        <dbReference type="Proteomes" id="UP000037023"/>
    </source>
</evidence>
<feature type="domain" description="HTH marR-type" evidence="1">
    <location>
        <begin position="16"/>
        <end position="148"/>
    </location>
</feature>
<dbReference type="GO" id="GO:0003700">
    <property type="term" value="F:DNA-binding transcription factor activity"/>
    <property type="evidence" value="ECO:0007669"/>
    <property type="project" value="InterPro"/>
</dbReference>
<dbReference type="GO" id="GO:0006950">
    <property type="term" value="P:response to stress"/>
    <property type="evidence" value="ECO:0007669"/>
    <property type="project" value="TreeGrafter"/>
</dbReference>
<dbReference type="RefSeq" id="WP_017240178.1">
    <property type="nucleotide sequence ID" value="NZ_LGUP01000002.1"/>
</dbReference>
<evidence type="ECO:0000259" key="1">
    <source>
        <dbReference type="PROSITE" id="PS50995"/>
    </source>
</evidence>
<dbReference type="Proteomes" id="UP000037023">
    <property type="component" value="Unassembled WGS sequence"/>
</dbReference>
<dbReference type="AlphaFoldDB" id="A0A0L8LEV9"/>
<dbReference type="InterPro" id="IPR039422">
    <property type="entry name" value="MarR/SlyA-like"/>
</dbReference>
<accession>A0A0L8LEV9</accession>
<dbReference type="InterPro" id="IPR000835">
    <property type="entry name" value="HTH_MarR-typ"/>
</dbReference>
<comment type="caution">
    <text evidence="2">The sequence shown here is derived from an EMBL/GenBank/DDBJ whole genome shotgun (WGS) entry which is preliminary data.</text>
</comment>
<dbReference type="PROSITE" id="PS50995">
    <property type="entry name" value="HTH_MARR_2"/>
    <property type="match status" value="1"/>
</dbReference>
<dbReference type="PRINTS" id="PR00598">
    <property type="entry name" value="HTHMARR"/>
</dbReference>
<dbReference type="EMBL" id="LGUP01000002">
    <property type="protein sequence ID" value="KOG36652.1"/>
    <property type="molecule type" value="Genomic_DNA"/>
</dbReference>